<dbReference type="EMBL" id="KV925711">
    <property type="protein sequence ID" value="PIO37270.1"/>
    <property type="molecule type" value="Genomic_DNA"/>
</dbReference>
<feature type="region of interest" description="Disordered" evidence="5">
    <location>
        <begin position="236"/>
        <end position="255"/>
    </location>
</feature>
<dbReference type="InterPro" id="IPR039657">
    <property type="entry name" value="Dimethylallyltransferase"/>
</dbReference>
<evidence type="ECO:0000256" key="3">
    <source>
        <dbReference type="ARBA" id="ARBA00022741"/>
    </source>
</evidence>
<dbReference type="PANTHER" id="PTHR11088">
    <property type="entry name" value="TRNA DIMETHYLALLYLTRANSFERASE"/>
    <property type="match status" value="1"/>
</dbReference>
<keyword evidence="3" id="KW-0547">Nucleotide-binding</keyword>
<dbReference type="OrthoDB" id="775260at2759"/>
<keyword evidence="7" id="KW-1185">Reference proteome</keyword>
<evidence type="ECO:0000256" key="2">
    <source>
        <dbReference type="ARBA" id="ARBA00022679"/>
    </source>
</evidence>
<accession>A0A2G9SAT9</accession>
<evidence type="ECO:0000313" key="7">
    <source>
        <dbReference type="Proteomes" id="UP000228934"/>
    </source>
</evidence>
<gene>
    <name evidence="6" type="ORF">AB205_0023450</name>
</gene>
<evidence type="ECO:0000256" key="4">
    <source>
        <dbReference type="ARBA" id="ARBA00022840"/>
    </source>
</evidence>
<dbReference type="SUPFAM" id="SSF57667">
    <property type="entry name" value="beta-beta-alpha zinc fingers"/>
    <property type="match status" value="1"/>
</dbReference>
<organism evidence="6 7">
    <name type="scientific">Aquarana catesbeiana</name>
    <name type="common">American bullfrog</name>
    <name type="synonym">Rana catesbeiana</name>
    <dbReference type="NCBI Taxonomy" id="8400"/>
    <lineage>
        <taxon>Eukaryota</taxon>
        <taxon>Metazoa</taxon>
        <taxon>Chordata</taxon>
        <taxon>Craniata</taxon>
        <taxon>Vertebrata</taxon>
        <taxon>Euteleostomi</taxon>
        <taxon>Amphibia</taxon>
        <taxon>Batrachia</taxon>
        <taxon>Anura</taxon>
        <taxon>Neobatrachia</taxon>
        <taxon>Ranoidea</taxon>
        <taxon>Ranidae</taxon>
        <taxon>Aquarana</taxon>
    </lineage>
</organism>
<evidence type="ECO:0000256" key="1">
    <source>
        <dbReference type="ARBA" id="ARBA00005842"/>
    </source>
</evidence>
<name>A0A2G9SAT9_AQUCT</name>
<proteinExistence type="inferred from homology"/>
<keyword evidence="4" id="KW-0067">ATP-binding</keyword>
<feature type="non-terminal residue" evidence="6">
    <location>
        <position position="1"/>
    </location>
</feature>
<dbReference type="Gene3D" id="3.40.50.300">
    <property type="entry name" value="P-loop containing nucleotide triphosphate hydrolases"/>
    <property type="match status" value="2"/>
</dbReference>
<dbReference type="GO" id="GO:0005524">
    <property type="term" value="F:ATP binding"/>
    <property type="evidence" value="ECO:0007669"/>
    <property type="project" value="UniProtKB-KW"/>
</dbReference>
<keyword evidence="2" id="KW-0808">Transferase</keyword>
<dbReference type="Pfam" id="PF01715">
    <property type="entry name" value="IPPT"/>
    <property type="match status" value="2"/>
</dbReference>
<reference evidence="7" key="1">
    <citation type="journal article" date="2017" name="Nat. Commun.">
        <title>The North American bullfrog draft genome provides insight into hormonal regulation of long noncoding RNA.</title>
        <authorList>
            <person name="Hammond S.A."/>
            <person name="Warren R.L."/>
            <person name="Vandervalk B.P."/>
            <person name="Kucuk E."/>
            <person name="Khan H."/>
            <person name="Gibb E.A."/>
            <person name="Pandoh P."/>
            <person name="Kirk H."/>
            <person name="Zhao Y."/>
            <person name="Jones M."/>
            <person name="Mungall A.J."/>
            <person name="Coope R."/>
            <person name="Pleasance S."/>
            <person name="Moore R.A."/>
            <person name="Holt R.A."/>
            <person name="Round J.M."/>
            <person name="Ohora S."/>
            <person name="Walle B.V."/>
            <person name="Veldhoen N."/>
            <person name="Helbing C.C."/>
            <person name="Birol I."/>
        </authorList>
    </citation>
    <scope>NUCLEOTIDE SEQUENCE [LARGE SCALE GENOMIC DNA]</scope>
</reference>
<dbReference type="GO" id="GO:0052381">
    <property type="term" value="F:tRNA dimethylallyltransferase activity"/>
    <property type="evidence" value="ECO:0007669"/>
    <property type="project" value="TreeGrafter"/>
</dbReference>
<dbReference type="AlphaFoldDB" id="A0A2G9SAT9"/>
<sequence>VYQGLDIITNKVTSEEQQLCKHHMISFVDPLVTSFTGSPSAVKTNNEGDAFQLVSDRKSELEKLDSFELYTRLKEVDPEMAAKLHPHDKRKIASQDYQHGIFQSIGFKEFHEYLVTMDNSNPEQKKVLLQRGIESLKQRTQKYAKKQNKWVKNRFLKRPGPNVPSVYGLDVTDVSSWNENVLSPAIQIVSSFIQGRLPIIEPMKIASDNSDNKRSSRLCDLCNRIIIGDQEWAAHTKSKSHLHHAKKRRKLEEDERAIDKRKLECSRDTEHLQHGSSDGTFHSAADCVYNKPEKRLCAHKDTNSQPSEISATNKS</sequence>
<evidence type="ECO:0000313" key="6">
    <source>
        <dbReference type="EMBL" id="PIO37270.1"/>
    </source>
</evidence>
<dbReference type="InterPro" id="IPR036236">
    <property type="entry name" value="Znf_C2H2_sf"/>
</dbReference>
<dbReference type="Proteomes" id="UP000228934">
    <property type="component" value="Unassembled WGS sequence"/>
</dbReference>
<dbReference type="PANTHER" id="PTHR11088:SF89">
    <property type="entry name" value="TRNA DIMETHYLALLYLTRANSFERASE"/>
    <property type="match status" value="1"/>
</dbReference>
<comment type="similarity">
    <text evidence="1">Belongs to the IPP transferase family.</text>
</comment>
<evidence type="ECO:0000256" key="5">
    <source>
        <dbReference type="SAM" id="MobiDB-lite"/>
    </source>
</evidence>
<dbReference type="InterPro" id="IPR027417">
    <property type="entry name" value="P-loop_NTPase"/>
</dbReference>
<protein>
    <submittedName>
        <fullName evidence="6">Uncharacterized protein</fullName>
    </submittedName>
</protein>
<dbReference type="GO" id="GO:0005739">
    <property type="term" value="C:mitochondrion"/>
    <property type="evidence" value="ECO:0007669"/>
    <property type="project" value="TreeGrafter"/>
</dbReference>
<feature type="compositionally biased region" description="Basic residues" evidence="5">
    <location>
        <begin position="236"/>
        <end position="249"/>
    </location>
</feature>
<dbReference type="GO" id="GO:0006400">
    <property type="term" value="P:tRNA modification"/>
    <property type="evidence" value="ECO:0007669"/>
    <property type="project" value="TreeGrafter"/>
</dbReference>